<protein>
    <recommendedName>
        <fullName evidence="5">Secreted protein</fullName>
    </recommendedName>
</protein>
<organism evidence="3 4">
    <name type="scientific">Alosa alosa</name>
    <name type="common">allis shad</name>
    <dbReference type="NCBI Taxonomy" id="278164"/>
    <lineage>
        <taxon>Eukaryota</taxon>
        <taxon>Metazoa</taxon>
        <taxon>Chordata</taxon>
        <taxon>Craniata</taxon>
        <taxon>Vertebrata</taxon>
        <taxon>Euteleostomi</taxon>
        <taxon>Actinopterygii</taxon>
        <taxon>Neopterygii</taxon>
        <taxon>Teleostei</taxon>
        <taxon>Clupei</taxon>
        <taxon>Clupeiformes</taxon>
        <taxon>Clupeoidei</taxon>
        <taxon>Clupeidae</taxon>
        <taxon>Alosa</taxon>
    </lineage>
</organism>
<evidence type="ECO:0000256" key="1">
    <source>
        <dbReference type="SAM" id="Phobius"/>
    </source>
</evidence>
<dbReference type="AlphaFoldDB" id="A0AAV6GMA7"/>
<evidence type="ECO:0000313" key="3">
    <source>
        <dbReference type="EMBL" id="KAG5275117.1"/>
    </source>
</evidence>
<accession>A0AAV6GMA7</accession>
<dbReference type="EMBL" id="JADWDJ010000010">
    <property type="protein sequence ID" value="KAG5275117.1"/>
    <property type="molecule type" value="Genomic_DNA"/>
</dbReference>
<reference evidence="3" key="1">
    <citation type="submission" date="2020-10" db="EMBL/GenBank/DDBJ databases">
        <title>Chromosome-scale genome assembly of the Allis shad, Alosa alosa.</title>
        <authorList>
            <person name="Margot Z."/>
            <person name="Christophe K."/>
            <person name="Cabau C."/>
            <person name="Louis A."/>
            <person name="Berthelot C."/>
            <person name="Parey E."/>
            <person name="Roest Crollius H."/>
            <person name="Montfort J."/>
            <person name="Robinson-Rechavi M."/>
            <person name="Bucao C."/>
            <person name="Bouchez O."/>
            <person name="Gislard M."/>
            <person name="Lluch J."/>
            <person name="Milhes M."/>
            <person name="Lampietro C."/>
            <person name="Lopez Roques C."/>
            <person name="Donnadieu C."/>
            <person name="Braasch I."/>
            <person name="Desvignes T."/>
            <person name="Postlethwait J."/>
            <person name="Bobe J."/>
            <person name="Guiguen Y."/>
        </authorList>
    </citation>
    <scope>NUCLEOTIDE SEQUENCE</scope>
    <source>
        <strain evidence="3">M-15738</strain>
        <tissue evidence="3">Blood</tissue>
    </source>
</reference>
<keyword evidence="1" id="KW-0812">Transmembrane</keyword>
<dbReference type="Proteomes" id="UP000823561">
    <property type="component" value="Chromosome 10"/>
</dbReference>
<feature type="signal peptide" evidence="2">
    <location>
        <begin position="1"/>
        <end position="17"/>
    </location>
</feature>
<sequence>MCLCMYVFCMCSDASVCVYVCVCVCVCVCMFVCVCTHMFARACMSSFSLACYYLKDKFRLFFRQGSPGVFLAVLPRHAGQAVICLWRQKNVFHKDTFNDPICV</sequence>
<feature type="transmembrane region" description="Helical" evidence="1">
    <location>
        <begin position="16"/>
        <end position="40"/>
    </location>
</feature>
<evidence type="ECO:0000313" key="4">
    <source>
        <dbReference type="Proteomes" id="UP000823561"/>
    </source>
</evidence>
<evidence type="ECO:0008006" key="5">
    <source>
        <dbReference type="Google" id="ProtNLM"/>
    </source>
</evidence>
<gene>
    <name evidence="3" type="ORF">AALO_G00143730</name>
</gene>
<proteinExistence type="predicted"/>
<feature type="chain" id="PRO_5043697591" description="Secreted protein" evidence="2">
    <location>
        <begin position="18"/>
        <end position="103"/>
    </location>
</feature>
<keyword evidence="1" id="KW-1133">Transmembrane helix</keyword>
<keyword evidence="1" id="KW-0472">Membrane</keyword>
<evidence type="ECO:0000256" key="2">
    <source>
        <dbReference type="SAM" id="SignalP"/>
    </source>
</evidence>
<comment type="caution">
    <text evidence="3">The sequence shown here is derived from an EMBL/GenBank/DDBJ whole genome shotgun (WGS) entry which is preliminary data.</text>
</comment>
<keyword evidence="4" id="KW-1185">Reference proteome</keyword>
<keyword evidence="2" id="KW-0732">Signal</keyword>
<name>A0AAV6GMA7_9TELE</name>